<protein>
    <recommendedName>
        <fullName evidence="3">Flagellar hook-length control protein FliK</fullName>
    </recommendedName>
</protein>
<evidence type="ECO:0008006" key="3">
    <source>
        <dbReference type="Google" id="ProtNLM"/>
    </source>
</evidence>
<keyword evidence="2" id="KW-1185">Reference proteome</keyword>
<comment type="caution">
    <text evidence="1">The sequence shown here is derived from an EMBL/GenBank/DDBJ whole genome shotgun (WGS) entry which is preliminary data.</text>
</comment>
<name>A0ABS2MSD6_9FIRM</name>
<sequence>MKINGWMQNLMGKSTPKELSNKQQAHQPVVTKIESKDEQAIRRLFEKYNQKPDVKSMEIINRFMETAEGTTDEKLETVEMALAKGIDLSQDNLQAIHIALTGEISRETGFLEVETPLPQMTLKEVEGLVRHLKIPEEVKQKILDTLKNETHLKKAIVQIVKALSEFVGQTGRVILDEDASMDQWMSALSKIISEIPVASNHNSTDYEQSIDQHPLKVETQTSDIKPDIKPDIAPEITSEIPEDMEVVSSDVEALVIATLDQMSVLLDNQLMDVKQFLVEQTTEATIAASKTFEVYKSEMSQVLDVPEHIKPADLTDKIMMAIEKTDRLILRSNVTLFTDMYMEKELMHASARLGDAKNFVLQGDVAKAVQLVKEVQKQLDEMVFKPSLKRVEAFVTQNGKAIQPLFERPLSDKNPLPNRIRIDAQAQAVLTASKDASGVRHARDIMEILRFTGVNHEAEIAEKVEQKDFQKHMEWQQNNVKEILLKLMKEETDQRTVQKSLMNLTGQQMMNQQNQDQGRQTHYFNMPYEDGESVGSMKVYVSGRKNGMRLDADNTELYFGMDSRKLGGLGIRVTIQAGKVSVKVMTDAPEKIKPAFDGVFETLDEIGYDKGTLEWSDFSTKTQEKQPKETFEYQPEKGFDFKI</sequence>
<evidence type="ECO:0000313" key="1">
    <source>
        <dbReference type="EMBL" id="MBM7562329.1"/>
    </source>
</evidence>
<dbReference type="EMBL" id="JAFBDT010000016">
    <property type="protein sequence ID" value="MBM7562329.1"/>
    <property type="molecule type" value="Genomic_DNA"/>
</dbReference>
<accession>A0ABS2MSD6</accession>
<proteinExistence type="predicted"/>
<organism evidence="1 2">
    <name type="scientific">Fusibacter tunisiensis</name>
    <dbReference type="NCBI Taxonomy" id="1008308"/>
    <lineage>
        <taxon>Bacteria</taxon>
        <taxon>Bacillati</taxon>
        <taxon>Bacillota</taxon>
        <taxon>Clostridia</taxon>
        <taxon>Eubacteriales</taxon>
        <taxon>Eubacteriales Family XII. Incertae Sedis</taxon>
        <taxon>Fusibacter</taxon>
    </lineage>
</organism>
<gene>
    <name evidence="1" type="ORF">JOC49_001873</name>
</gene>
<dbReference type="Proteomes" id="UP000767854">
    <property type="component" value="Unassembled WGS sequence"/>
</dbReference>
<evidence type="ECO:0000313" key="2">
    <source>
        <dbReference type="Proteomes" id="UP000767854"/>
    </source>
</evidence>
<dbReference type="RefSeq" id="WP_204664641.1">
    <property type="nucleotide sequence ID" value="NZ_JAFBDT010000016.1"/>
</dbReference>
<reference evidence="1 2" key="1">
    <citation type="submission" date="2021-01" db="EMBL/GenBank/DDBJ databases">
        <title>Genomic Encyclopedia of Type Strains, Phase IV (KMG-IV): sequencing the most valuable type-strain genomes for metagenomic binning, comparative biology and taxonomic classification.</title>
        <authorList>
            <person name="Goeker M."/>
        </authorList>
    </citation>
    <scope>NUCLEOTIDE SEQUENCE [LARGE SCALE GENOMIC DNA]</scope>
    <source>
        <strain evidence="1 2">DSM 24436</strain>
    </source>
</reference>